<evidence type="ECO:0000256" key="6">
    <source>
        <dbReference type="SAM" id="MobiDB-lite"/>
    </source>
</evidence>
<feature type="region of interest" description="Disordered" evidence="6">
    <location>
        <begin position="1"/>
        <end position="25"/>
    </location>
</feature>
<dbReference type="InterPro" id="IPR036259">
    <property type="entry name" value="MFS_trans_sf"/>
</dbReference>
<keyword evidence="9" id="KW-1185">Reference proteome</keyword>
<dbReference type="AlphaFoldDB" id="D2VJJ8"/>
<dbReference type="KEGG" id="ngr:NAEGRDRAFT_69064"/>
<feature type="transmembrane region" description="Helical" evidence="7">
    <location>
        <begin position="236"/>
        <end position="261"/>
    </location>
</feature>
<comment type="similarity">
    <text evidence="2">Belongs to the major facilitator superfamily. Proton-dependent oligopeptide transporter (POT/PTR) (TC 2.A.17) family.</text>
</comment>
<keyword evidence="4 7" id="KW-1133">Transmembrane helix</keyword>
<reference evidence="8 9" key="1">
    <citation type="journal article" date="2010" name="Cell">
        <title>The genome of Naegleria gruberi illuminates early eukaryotic versatility.</title>
        <authorList>
            <person name="Fritz-Laylin L.K."/>
            <person name="Prochnik S.E."/>
            <person name="Ginger M.L."/>
            <person name="Dacks J.B."/>
            <person name="Carpenter M.L."/>
            <person name="Field M.C."/>
            <person name="Kuo A."/>
            <person name="Paredez A."/>
            <person name="Chapman J."/>
            <person name="Pham J."/>
            <person name="Shu S."/>
            <person name="Neupane R."/>
            <person name="Cipriano M."/>
            <person name="Mancuso J."/>
            <person name="Tu H."/>
            <person name="Salamov A."/>
            <person name="Lindquist E."/>
            <person name="Shapiro H."/>
            <person name="Lucas S."/>
            <person name="Grigoriev I.V."/>
            <person name="Cande W.Z."/>
            <person name="Fulton C."/>
            <person name="Rokhsar D.S."/>
            <person name="Dawson S.C."/>
        </authorList>
    </citation>
    <scope>NUCLEOTIDE SEQUENCE [LARGE SCALE GENOMIC DNA]</scope>
    <source>
        <strain evidence="8 9">NEG-M</strain>
    </source>
</reference>
<name>D2VJJ8_NAEGR</name>
<dbReference type="GO" id="GO:0022857">
    <property type="term" value="F:transmembrane transporter activity"/>
    <property type="evidence" value="ECO:0007669"/>
    <property type="project" value="InterPro"/>
</dbReference>
<feature type="compositionally biased region" description="Polar residues" evidence="6">
    <location>
        <begin position="1"/>
        <end position="21"/>
    </location>
</feature>
<dbReference type="FunCoup" id="D2VJJ8">
    <property type="interactions" value="248"/>
</dbReference>
<evidence type="ECO:0000256" key="2">
    <source>
        <dbReference type="ARBA" id="ARBA00005982"/>
    </source>
</evidence>
<keyword evidence="3 7" id="KW-0812">Transmembrane</keyword>
<feature type="transmembrane region" description="Helical" evidence="7">
    <location>
        <begin position="267"/>
        <end position="292"/>
    </location>
</feature>
<comment type="subcellular location">
    <subcellularLocation>
        <location evidence="1">Membrane</location>
        <topology evidence="1">Multi-pass membrane protein</topology>
    </subcellularLocation>
</comment>
<evidence type="ECO:0000256" key="3">
    <source>
        <dbReference type="ARBA" id="ARBA00022692"/>
    </source>
</evidence>
<keyword evidence="5 7" id="KW-0472">Membrane</keyword>
<dbReference type="GO" id="GO:0016020">
    <property type="term" value="C:membrane"/>
    <property type="evidence" value="ECO:0007669"/>
    <property type="project" value="UniProtKB-SubCell"/>
</dbReference>
<feature type="region of interest" description="Disordered" evidence="6">
    <location>
        <begin position="57"/>
        <end position="79"/>
    </location>
</feature>
<dbReference type="OrthoDB" id="8904098at2759"/>
<feature type="transmembrane region" description="Helical" evidence="7">
    <location>
        <begin position="198"/>
        <end position="216"/>
    </location>
</feature>
<feature type="transmembrane region" description="Helical" evidence="7">
    <location>
        <begin position="417"/>
        <end position="440"/>
    </location>
</feature>
<dbReference type="Pfam" id="PF00854">
    <property type="entry name" value="PTR2"/>
    <property type="match status" value="1"/>
</dbReference>
<dbReference type="PANTHER" id="PTHR11654">
    <property type="entry name" value="OLIGOPEPTIDE TRANSPORTER-RELATED"/>
    <property type="match status" value="1"/>
</dbReference>
<gene>
    <name evidence="8" type="ORF">NAEGRDRAFT_69064</name>
</gene>
<dbReference type="Gene3D" id="1.20.1250.20">
    <property type="entry name" value="MFS general substrate transporter like domains"/>
    <property type="match status" value="1"/>
</dbReference>
<dbReference type="VEuPathDB" id="AmoebaDB:NAEGRDRAFT_69064"/>
<feature type="transmembrane region" description="Helical" evidence="7">
    <location>
        <begin position="496"/>
        <end position="517"/>
    </location>
</feature>
<evidence type="ECO:0000313" key="8">
    <source>
        <dbReference type="EMBL" id="EFC43051.1"/>
    </source>
</evidence>
<accession>D2VJJ8</accession>
<dbReference type="EMBL" id="GG738876">
    <property type="protein sequence ID" value="EFC43051.1"/>
    <property type="molecule type" value="Genomic_DNA"/>
</dbReference>
<feature type="transmembrane region" description="Helical" evidence="7">
    <location>
        <begin position="167"/>
        <end position="186"/>
    </location>
</feature>
<dbReference type="OMA" id="QMMGVWF"/>
<dbReference type="InterPro" id="IPR000109">
    <property type="entry name" value="POT_fam"/>
</dbReference>
<feature type="transmembrane region" description="Helical" evidence="7">
    <location>
        <begin position="137"/>
        <end position="160"/>
    </location>
</feature>
<evidence type="ECO:0000256" key="7">
    <source>
        <dbReference type="SAM" id="Phobius"/>
    </source>
</evidence>
<evidence type="ECO:0000256" key="5">
    <source>
        <dbReference type="ARBA" id="ARBA00023136"/>
    </source>
</evidence>
<feature type="transmembrane region" description="Helical" evidence="7">
    <location>
        <begin position="379"/>
        <end position="397"/>
    </location>
</feature>
<evidence type="ECO:0000256" key="1">
    <source>
        <dbReference type="ARBA" id="ARBA00004141"/>
    </source>
</evidence>
<evidence type="ECO:0000256" key="4">
    <source>
        <dbReference type="ARBA" id="ARBA00022989"/>
    </source>
</evidence>
<dbReference type="GeneID" id="8853025"/>
<dbReference type="Proteomes" id="UP000006671">
    <property type="component" value="Unassembled WGS sequence"/>
</dbReference>
<dbReference type="eggNOG" id="KOG1237">
    <property type="taxonomic scope" value="Eukaryota"/>
</dbReference>
<dbReference type="RefSeq" id="XP_002675795.1">
    <property type="nucleotide sequence ID" value="XM_002675749.1"/>
</dbReference>
<feature type="transmembrane region" description="Helical" evidence="7">
    <location>
        <begin position="460"/>
        <end position="484"/>
    </location>
</feature>
<evidence type="ECO:0000313" key="9">
    <source>
        <dbReference type="Proteomes" id="UP000006671"/>
    </source>
</evidence>
<feature type="transmembrane region" description="Helical" evidence="7">
    <location>
        <begin position="564"/>
        <end position="585"/>
    </location>
</feature>
<proteinExistence type="inferred from homology"/>
<dbReference type="SUPFAM" id="SSF103473">
    <property type="entry name" value="MFS general substrate transporter"/>
    <property type="match status" value="2"/>
</dbReference>
<feature type="transmembrane region" description="Helical" evidence="7">
    <location>
        <begin position="529"/>
        <end position="552"/>
    </location>
</feature>
<organism evidence="9">
    <name type="scientific">Naegleria gruberi</name>
    <name type="common">Amoeba</name>
    <dbReference type="NCBI Taxonomy" id="5762"/>
    <lineage>
        <taxon>Eukaryota</taxon>
        <taxon>Discoba</taxon>
        <taxon>Heterolobosea</taxon>
        <taxon>Tetramitia</taxon>
        <taxon>Eutetramitia</taxon>
        <taxon>Vahlkampfiidae</taxon>
        <taxon>Naegleria</taxon>
    </lineage>
</organism>
<sequence>MQSDESSPNGVDFIDNTNSNSYEEDGAVARLGGEQQYSSYQQENHLIISSENNQFENDYENHENDGDDEENFDKNDENIEGGKQKKHWVRRVFIFVEYPISTWFIMFAELCERFAFYGFKTILSLYLLNYLKFDQDASTSIVHAFVFFAYLTPILGAFLADALIGKYWTIVLLLLVYCSGQTVISVTAIEGVTGTPPHWWGCMLGLFLVGVGTGGIKPNVSSIGADQFREDQRELISSFFSIFYFSINIGSTVSSFVTPIIRSQFGYAVAFFVPLGLLLVATVIFTIGKCWYRVVKPSGLKNNPVLKFFRVVFTAVRGGGGGERPSSPLSSDETSVLVQHTPIDETKKNETLNSNEKNDHWLDRARGKCTEKEVNDAKCVYRVCITLLPITVFWSLFDQHSSRFVFQAEMMNRRVGSYVFGSDQITTINPILVIGLVIVFDRFIYKLISKFYYLTPLRKIGIGMVIASMSFVAAAIVEIFVRMYPRQIHVAWQLPQYILLSIAEIFVSVTGLEFAYSQSPKEMKSLLQSYYLLTVSMGNVIVVVVASIPMGTLKEFPLKQVYEFSFFALLMLVGLVFHLVMANMYKYRKIEKEVSLEEEEK</sequence>
<dbReference type="InParanoid" id="D2VJJ8"/>
<protein>
    <submittedName>
        <fullName evidence="8">Predicted protein</fullName>
    </submittedName>
</protein>